<dbReference type="RefSeq" id="XP_064849841.1">
    <property type="nucleotide sequence ID" value="XM_064993769.1"/>
</dbReference>
<comment type="caution">
    <text evidence="1">The sequence shown here is derived from an EMBL/GenBank/DDBJ whole genome shotgun (WGS) entry which is preliminary data.</text>
</comment>
<sequence length="277" mass="31656">MSTADTTNSSASYSETNLSTPAANIAIESHLHHPGSTIKLPYQFGPVPLDDEKVFFFDIDNCLYHASYRIHDLMQVYIRKYIRKHLGVNEAEAKEINVKYYKEYGLAIQGLVYFHKIDAMKYNTEVDDSLPLHEILKPDPELRKMLIKLREANHLKRFWLFTNAYKNHGLRVIKLLGIGDLFDGMTFCDYEKQEKFICKPDSRIFEKAMRDAGVSDAKNAYFVDDSYKNCQTAIDLGFNKVVNVVENGDATNTPEGCLSISTIHDLPKVLPELFEAN</sequence>
<dbReference type="Pfam" id="PF00702">
    <property type="entry name" value="Hydrolase"/>
    <property type="match status" value="1"/>
</dbReference>
<dbReference type="GO" id="GO:0008252">
    <property type="term" value="F:nucleotidase activity"/>
    <property type="evidence" value="ECO:0007669"/>
    <property type="project" value="TreeGrafter"/>
</dbReference>
<dbReference type="GeneID" id="90070820"/>
<dbReference type="SFLD" id="SFLDS00003">
    <property type="entry name" value="Haloacid_Dehalogenase"/>
    <property type="match status" value="1"/>
</dbReference>
<dbReference type="Gene3D" id="3.40.50.1000">
    <property type="entry name" value="HAD superfamily/HAD-like"/>
    <property type="match status" value="1"/>
</dbReference>
<reference evidence="1 2" key="1">
    <citation type="journal article" date="2023" name="Elife">
        <title>Identification of key yeast species and microbe-microbe interactions impacting larval growth of Drosophila in the wild.</title>
        <authorList>
            <person name="Mure A."/>
            <person name="Sugiura Y."/>
            <person name="Maeda R."/>
            <person name="Honda K."/>
            <person name="Sakurai N."/>
            <person name="Takahashi Y."/>
            <person name="Watada M."/>
            <person name="Katoh T."/>
            <person name="Gotoh A."/>
            <person name="Gotoh Y."/>
            <person name="Taniguchi I."/>
            <person name="Nakamura K."/>
            <person name="Hayashi T."/>
            <person name="Katayama T."/>
            <person name="Uemura T."/>
            <person name="Hattori Y."/>
        </authorList>
    </citation>
    <scope>NUCLEOTIDE SEQUENCE [LARGE SCALE GENOMIC DNA]</scope>
    <source>
        <strain evidence="1 2">SC-9</strain>
    </source>
</reference>
<gene>
    <name evidence="1" type="ORF">DASC09_001660</name>
</gene>
<dbReference type="Gene3D" id="1.10.150.450">
    <property type="match status" value="1"/>
</dbReference>
<dbReference type="InterPro" id="IPR023214">
    <property type="entry name" value="HAD_sf"/>
</dbReference>
<dbReference type="AlphaFoldDB" id="A0AAV5QDK5"/>
<dbReference type="NCBIfam" id="TIGR01509">
    <property type="entry name" value="HAD-SF-IA-v3"/>
    <property type="match status" value="1"/>
</dbReference>
<dbReference type="SFLD" id="SFLDG01132">
    <property type="entry name" value="C1.5.3:_5'-Nucleotidase_Like"/>
    <property type="match status" value="1"/>
</dbReference>
<dbReference type="GO" id="GO:0006206">
    <property type="term" value="P:pyrimidine nucleobase metabolic process"/>
    <property type="evidence" value="ECO:0007669"/>
    <property type="project" value="TreeGrafter"/>
</dbReference>
<dbReference type="SFLD" id="SFLDG01129">
    <property type="entry name" value="C1.5:_HAD__Beta-PGM__Phosphata"/>
    <property type="match status" value="1"/>
</dbReference>
<evidence type="ECO:0000313" key="1">
    <source>
        <dbReference type="EMBL" id="GMM32841.1"/>
    </source>
</evidence>
<dbReference type="PANTHER" id="PTHR47438">
    <property type="entry name" value="PHOSPHATE METABOLISM PROTEIN 8-RELATED"/>
    <property type="match status" value="1"/>
</dbReference>
<dbReference type="InterPro" id="IPR010237">
    <property type="entry name" value="Pyr-5-nucltdase"/>
</dbReference>
<dbReference type="Proteomes" id="UP001360560">
    <property type="component" value="Unassembled WGS sequence"/>
</dbReference>
<organism evidence="1 2">
    <name type="scientific">Saccharomycopsis crataegensis</name>
    <dbReference type="NCBI Taxonomy" id="43959"/>
    <lineage>
        <taxon>Eukaryota</taxon>
        <taxon>Fungi</taxon>
        <taxon>Dikarya</taxon>
        <taxon>Ascomycota</taxon>
        <taxon>Saccharomycotina</taxon>
        <taxon>Saccharomycetes</taxon>
        <taxon>Saccharomycopsidaceae</taxon>
        <taxon>Saccharomycopsis</taxon>
    </lineage>
</organism>
<dbReference type="GO" id="GO:0009166">
    <property type="term" value="P:nucleotide catabolic process"/>
    <property type="evidence" value="ECO:0007669"/>
    <property type="project" value="TreeGrafter"/>
</dbReference>
<name>A0AAV5QDK5_9ASCO</name>
<accession>A0AAV5QDK5</accession>
<dbReference type="InterPro" id="IPR006439">
    <property type="entry name" value="HAD-SF_hydro_IA"/>
</dbReference>
<dbReference type="NCBIfam" id="TIGR01993">
    <property type="entry name" value="Pyr-5-nucltdase"/>
    <property type="match status" value="1"/>
</dbReference>
<protein>
    <submittedName>
        <fullName evidence="1">Nucleotidase</fullName>
    </submittedName>
</protein>
<dbReference type="InterPro" id="IPR036412">
    <property type="entry name" value="HAD-like_sf"/>
</dbReference>
<evidence type="ECO:0000313" key="2">
    <source>
        <dbReference type="Proteomes" id="UP001360560"/>
    </source>
</evidence>
<keyword evidence="2" id="KW-1185">Reference proteome</keyword>
<dbReference type="PANTHER" id="PTHR47438:SF1">
    <property type="entry name" value="PHOSPHATE METABOLISM PROTEIN 8-RELATED"/>
    <property type="match status" value="1"/>
</dbReference>
<dbReference type="SUPFAM" id="SSF56784">
    <property type="entry name" value="HAD-like"/>
    <property type="match status" value="1"/>
</dbReference>
<dbReference type="InterPro" id="IPR052791">
    <property type="entry name" value="SSM1_domain"/>
</dbReference>
<proteinExistence type="predicted"/>
<dbReference type="EMBL" id="BTFZ01000001">
    <property type="protein sequence ID" value="GMM32841.1"/>
    <property type="molecule type" value="Genomic_DNA"/>
</dbReference>